<feature type="signal peptide" evidence="1">
    <location>
        <begin position="1"/>
        <end position="22"/>
    </location>
</feature>
<gene>
    <name evidence="2" type="ORF">ACFSKU_15825</name>
</gene>
<accession>A0ABW4X036</accession>
<dbReference type="EMBL" id="JBHUHV010000053">
    <property type="protein sequence ID" value="MFD2068358.1"/>
    <property type="molecule type" value="Genomic_DNA"/>
</dbReference>
<keyword evidence="3" id="KW-1185">Reference proteome</keyword>
<reference evidence="3" key="1">
    <citation type="journal article" date="2019" name="Int. J. Syst. Evol. Microbiol.">
        <title>The Global Catalogue of Microorganisms (GCM) 10K type strain sequencing project: providing services to taxonomists for standard genome sequencing and annotation.</title>
        <authorList>
            <consortium name="The Broad Institute Genomics Platform"/>
            <consortium name="The Broad Institute Genome Sequencing Center for Infectious Disease"/>
            <person name="Wu L."/>
            <person name="Ma J."/>
        </authorList>
    </citation>
    <scope>NUCLEOTIDE SEQUENCE [LARGE SCALE GENOMIC DNA]</scope>
    <source>
        <strain evidence="3">JCM 16545</strain>
    </source>
</reference>
<evidence type="ECO:0000313" key="3">
    <source>
        <dbReference type="Proteomes" id="UP001597369"/>
    </source>
</evidence>
<protein>
    <submittedName>
        <fullName evidence="2">Uncharacterized protein</fullName>
    </submittedName>
</protein>
<keyword evidence="1" id="KW-0732">Signal</keyword>
<proteinExistence type="predicted"/>
<dbReference type="RefSeq" id="WP_229959341.1">
    <property type="nucleotide sequence ID" value="NZ_JAJJWI010000005.1"/>
</dbReference>
<organism evidence="2 3">
    <name type="scientific">Pontibacter silvestris</name>
    <dbReference type="NCBI Taxonomy" id="2305183"/>
    <lineage>
        <taxon>Bacteria</taxon>
        <taxon>Pseudomonadati</taxon>
        <taxon>Bacteroidota</taxon>
        <taxon>Cytophagia</taxon>
        <taxon>Cytophagales</taxon>
        <taxon>Hymenobacteraceae</taxon>
        <taxon>Pontibacter</taxon>
    </lineage>
</organism>
<dbReference type="Proteomes" id="UP001597369">
    <property type="component" value="Unassembled WGS sequence"/>
</dbReference>
<comment type="caution">
    <text evidence="2">The sequence shown here is derived from an EMBL/GenBank/DDBJ whole genome shotgun (WGS) entry which is preliminary data.</text>
</comment>
<name>A0ABW4X036_9BACT</name>
<evidence type="ECO:0000313" key="2">
    <source>
        <dbReference type="EMBL" id="MFD2068358.1"/>
    </source>
</evidence>
<evidence type="ECO:0000256" key="1">
    <source>
        <dbReference type="SAM" id="SignalP"/>
    </source>
</evidence>
<sequence>MKYMLKYSAPLLFLLLAFSSCRKEPTYPDPPQIEFRRVDQYTFEKNRVQQDSLVLVIGYQDGNGDLGLAREEGVDRDPPFDTGSEYENNFIAELQVKRNGQYEPYFSGGSSLNFNGRFPRLSSDDRSEALEGEIRYSIPSFTSDIFNPGDTIRFEVFIYDRALNKSNTVTTSDIILFSGGE</sequence>
<dbReference type="PROSITE" id="PS51257">
    <property type="entry name" value="PROKAR_LIPOPROTEIN"/>
    <property type="match status" value="1"/>
</dbReference>
<feature type="chain" id="PRO_5046322767" evidence="1">
    <location>
        <begin position="23"/>
        <end position="181"/>
    </location>
</feature>